<accession>A0A3Z6QSG7</accession>
<sequence>MTIDEAGLLAVLHDIARTNDTPARNVSTDYADVVASVLQREEHDLNGFDLLTIRTRASAILTARRRHQQRENAAPYQWKKP</sequence>
<comment type="caution">
    <text evidence="1">The sequence shown here is derived from an EMBL/GenBank/DDBJ whole genome shotgun (WGS) entry which is preliminary data.</text>
</comment>
<name>A0A3Z6QSG7_SALEB</name>
<proteinExistence type="predicted"/>
<protein>
    <submittedName>
        <fullName evidence="1">Uncharacterized protein</fullName>
    </submittedName>
</protein>
<dbReference type="AlphaFoldDB" id="A0A3Z6QSG7"/>
<reference evidence="1" key="1">
    <citation type="submission" date="2018-09" db="EMBL/GenBank/DDBJ databases">
        <authorList>
            <person name="Ashton P.M."/>
            <person name="Dallman T."/>
            <person name="Nair S."/>
            <person name="De Pinna E."/>
            <person name="Peters T."/>
            <person name="Grant K."/>
        </authorList>
    </citation>
    <scope>NUCLEOTIDE SEQUENCE [LARGE SCALE GENOMIC DNA]</scope>
    <source>
        <strain evidence="2">140692</strain>
        <strain evidence="3">367309</strain>
        <strain evidence="1">412099</strain>
    </source>
</reference>
<dbReference type="EMBL" id="AAKVUB010000064">
    <property type="protein sequence ID" value="ECW2471528.1"/>
    <property type="molecule type" value="Genomic_DNA"/>
</dbReference>
<organism evidence="1">
    <name type="scientific">Salmonella enterica subsp. enterica serovar Java</name>
    <dbReference type="NCBI Taxonomy" id="224729"/>
    <lineage>
        <taxon>Bacteria</taxon>
        <taxon>Pseudomonadati</taxon>
        <taxon>Pseudomonadota</taxon>
        <taxon>Gammaproteobacteria</taxon>
        <taxon>Enterobacterales</taxon>
        <taxon>Enterobacteriaceae</taxon>
        <taxon>Salmonella</taxon>
    </lineage>
</organism>
<gene>
    <name evidence="1" type="ORF">D6K54_25070</name>
    <name evidence="2" type="ORF">D6S17_26730</name>
    <name evidence="3" type="ORF">EZX71_27035</name>
</gene>
<evidence type="ECO:0000313" key="1">
    <source>
        <dbReference type="EMBL" id="EAC0789942.1"/>
    </source>
</evidence>
<dbReference type="EMBL" id="AAHPHN010000082">
    <property type="protein sequence ID" value="EBY8645067.1"/>
    <property type="molecule type" value="Genomic_DNA"/>
</dbReference>
<dbReference type="EMBL" id="AAAGSE010000058">
    <property type="protein sequence ID" value="EAC0789942.1"/>
    <property type="molecule type" value="Genomic_DNA"/>
</dbReference>
<evidence type="ECO:0000313" key="2">
    <source>
        <dbReference type="EMBL" id="EBY8645067.1"/>
    </source>
</evidence>
<evidence type="ECO:0000313" key="3">
    <source>
        <dbReference type="EMBL" id="ECW2471528.1"/>
    </source>
</evidence>
<dbReference type="Proteomes" id="UP000839631">
    <property type="component" value="Unassembled WGS sequence"/>
</dbReference>
<dbReference type="Proteomes" id="UP000839733">
    <property type="component" value="Unassembled WGS sequence"/>
</dbReference>